<accession>A0ABX1D703</accession>
<dbReference type="RefSeq" id="WP_167916337.1">
    <property type="nucleotide sequence ID" value="NZ_JAAVJS010000001.1"/>
</dbReference>
<evidence type="ECO:0000256" key="1">
    <source>
        <dbReference type="SAM" id="Coils"/>
    </source>
</evidence>
<keyword evidence="1" id="KW-0175">Coiled coil</keyword>
<feature type="transmembrane region" description="Helical" evidence="2">
    <location>
        <begin position="6"/>
        <end position="27"/>
    </location>
</feature>
<sequence length="242" mass="28360">MNAFISIMLIIILVLIISDVFFLWKIFKNIGKRKKGLPDERYFELKYNINLLKAVSAILIFLVGFLGFNSYNNITENIDKDFSEKLEKQNARIDILTTKLRNYESLVDSLEVKEGESVKNLGEINQQFVEINNKIKQIQEDLKYTTKVYVVRDLKFYPSLRVGSRKESQTYWFKEMSTIYGERLPKFKSKPLITLEGKSINLDIAVLTKDYIKIGSGLEHGYDEDEPDPEFYYFDMWIAEPN</sequence>
<protein>
    <submittedName>
        <fullName evidence="3">Uncharacterized protein</fullName>
    </submittedName>
</protein>
<name>A0ABX1D703_9FLAO</name>
<reference evidence="3 4" key="1">
    <citation type="submission" date="2020-03" db="EMBL/GenBank/DDBJ databases">
        <title>Tamlana sp. nov, isolated from XXX.</title>
        <authorList>
            <person name="Cao W.R."/>
        </authorList>
    </citation>
    <scope>NUCLEOTIDE SEQUENCE [LARGE SCALE GENOMIC DNA]</scope>
    <source>
        <strain evidence="3 4">HST1-43</strain>
    </source>
</reference>
<organism evidence="3 4">
    <name type="scientific">Tamlana crocina</name>
    <dbReference type="NCBI Taxonomy" id="393006"/>
    <lineage>
        <taxon>Bacteria</taxon>
        <taxon>Pseudomonadati</taxon>
        <taxon>Bacteroidota</taxon>
        <taxon>Flavobacteriia</taxon>
        <taxon>Flavobacteriales</taxon>
        <taxon>Flavobacteriaceae</taxon>
        <taxon>Tamlana</taxon>
    </lineage>
</organism>
<keyword evidence="4" id="KW-1185">Reference proteome</keyword>
<keyword evidence="2" id="KW-0812">Transmembrane</keyword>
<feature type="transmembrane region" description="Helical" evidence="2">
    <location>
        <begin position="47"/>
        <end position="68"/>
    </location>
</feature>
<proteinExistence type="predicted"/>
<evidence type="ECO:0000313" key="4">
    <source>
        <dbReference type="Proteomes" id="UP000760545"/>
    </source>
</evidence>
<dbReference type="EMBL" id="JAAVJS010000001">
    <property type="protein sequence ID" value="NJX14085.1"/>
    <property type="molecule type" value="Genomic_DNA"/>
</dbReference>
<comment type="caution">
    <text evidence="3">The sequence shown here is derived from an EMBL/GenBank/DDBJ whole genome shotgun (WGS) entry which is preliminary data.</text>
</comment>
<evidence type="ECO:0000313" key="3">
    <source>
        <dbReference type="EMBL" id="NJX14085.1"/>
    </source>
</evidence>
<dbReference type="Proteomes" id="UP000760545">
    <property type="component" value="Unassembled WGS sequence"/>
</dbReference>
<keyword evidence="2" id="KW-0472">Membrane</keyword>
<gene>
    <name evidence="3" type="ORF">HC176_01110</name>
</gene>
<feature type="coiled-coil region" evidence="1">
    <location>
        <begin position="86"/>
        <end position="141"/>
    </location>
</feature>
<keyword evidence="2" id="KW-1133">Transmembrane helix</keyword>
<evidence type="ECO:0000256" key="2">
    <source>
        <dbReference type="SAM" id="Phobius"/>
    </source>
</evidence>